<keyword evidence="2" id="KW-1185">Reference proteome</keyword>
<sequence>MEGIRGFGELGVTINPASNKGLIFDFGIKGLLGDGFRGAWANAEMKYLF</sequence>
<dbReference type="RefSeq" id="WP_164954398.1">
    <property type="nucleotide sequence ID" value="NZ_CP047056.1"/>
</dbReference>
<proteinExistence type="predicted"/>
<evidence type="ECO:0000313" key="1">
    <source>
        <dbReference type="EMBL" id="SFK28111.1"/>
    </source>
</evidence>
<evidence type="ECO:0000313" key="2">
    <source>
        <dbReference type="Proteomes" id="UP000243374"/>
    </source>
</evidence>
<dbReference type="EMBL" id="FOSF01000048">
    <property type="protein sequence ID" value="SFK28111.1"/>
    <property type="molecule type" value="Genomic_DNA"/>
</dbReference>
<accession>A0A662ZEM6</accession>
<protein>
    <submittedName>
        <fullName evidence="1">Uncharacterized protein</fullName>
    </submittedName>
</protein>
<reference evidence="1 2" key="1">
    <citation type="submission" date="2016-10" db="EMBL/GenBank/DDBJ databases">
        <authorList>
            <person name="Varghese N."/>
            <person name="Submissions S."/>
        </authorList>
    </citation>
    <scope>NUCLEOTIDE SEQUENCE [LARGE SCALE GENOMIC DNA]</scope>
    <source>
        <strain evidence="1 2">22B</strain>
    </source>
</reference>
<name>A0A662ZEM6_9GAMM</name>
<gene>
    <name evidence="1" type="ORF">SAMN04487865_104813</name>
</gene>
<organism evidence="1 2">
    <name type="scientific">Succinivibrio dextrinosolvens</name>
    <dbReference type="NCBI Taxonomy" id="83771"/>
    <lineage>
        <taxon>Bacteria</taxon>
        <taxon>Pseudomonadati</taxon>
        <taxon>Pseudomonadota</taxon>
        <taxon>Gammaproteobacteria</taxon>
        <taxon>Aeromonadales</taxon>
        <taxon>Succinivibrionaceae</taxon>
        <taxon>Succinivibrio</taxon>
    </lineage>
</organism>
<dbReference type="AlphaFoldDB" id="A0A662ZEM6"/>
<dbReference type="Proteomes" id="UP000243374">
    <property type="component" value="Unassembled WGS sequence"/>
</dbReference>